<dbReference type="Gene3D" id="1.20.1250.20">
    <property type="entry name" value="MFS general substrate transporter like domains"/>
    <property type="match status" value="1"/>
</dbReference>
<proteinExistence type="predicted"/>
<evidence type="ECO:0000256" key="4">
    <source>
        <dbReference type="ARBA" id="ARBA00023136"/>
    </source>
</evidence>
<comment type="subcellular location">
    <subcellularLocation>
        <location evidence="1">Membrane</location>
        <topology evidence="1">Multi-pass membrane protein</topology>
    </subcellularLocation>
</comment>
<gene>
    <name evidence="7" type="ORF">QBC46DRAFT_272678</name>
</gene>
<evidence type="ECO:0000256" key="3">
    <source>
        <dbReference type="ARBA" id="ARBA00022989"/>
    </source>
</evidence>
<dbReference type="PROSITE" id="PS50850">
    <property type="entry name" value="MFS"/>
    <property type="match status" value="1"/>
</dbReference>
<sequence length="592" mass="64050">MDSASTLHPVQSITSISQSDTKSLARYDSKTPLKHAVSEVTLTEGISGVPTQESQVVGTTKLYENGQIRLIPMPTPDPKDPLNMTERQKWIAVGIVAFFGSLALSTELIASSLLPVFILEYAGVSPKLLNSVDYTKLPPGMTGVNPLAILPAGVKPPNLATITLLTTIPMLGNGLASYLLVPTSIAVGRRPVLLLMACCAWAGGLWAGFSTSLTSHIAARCLQGLGAGTVEALIPLIIQDMMFIHRRNKAFAAVVSSQGIVLLLLGIANPYIASNYSWRWLYYITSGLGFAAWVLMGLFLPETRWKRTVEELGGQPISPLEPGQNRPALDPVRYGPRTRRTTLVVFHFGFQWREALISPVDALRTTLFPAIVWSGITSAVLMLPVAAAMQIGSFALLQQGWKFEYTGLHIVPHIFANAGVYYVGGHLADRISNAISRRKGGSREPEYHLANLVLPFVIAIVGCFVFAWAGQHHAHWAILLTGSFLMIFASMTTMTVMNVFLVESYPSWAGPVLVNCSGLRTLIGFSLHSRATVWIVERGLMGIMSIYAAAIAVVALGIPALWFGGKRARLWSAGKVGKPRGTQEPGDHCRGV</sequence>
<dbReference type="EMBL" id="MU853947">
    <property type="protein sequence ID" value="KAK3935002.1"/>
    <property type="molecule type" value="Genomic_DNA"/>
</dbReference>
<dbReference type="GO" id="GO:0022857">
    <property type="term" value="F:transmembrane transporter activity"/>
    <property type="evidence" value="ECO:0007669"/>
    <property type="project" value="InterPro"/>
</dbReference>
<evidence type="ECO:0000313" key="7">
    <source>
        <dbReference type="EMBL" id="KAK3935002.1"/>
    </source>
</evidence>
<keyword evidence="2 5" id="KW-0812">Transmembrane</keyword>
<accession>A0AAN6MWX9</accession>
<dbReference type="PANTHER" id="PTHR23502:SF164">
    <property type="entry name" value="MAJOR FACILITATOR SUPERFAMILY (MFS) PROFILE DOMAIN-CONTAINING PROTEIN"/>
    <property type="match status" value="1"/>
</dbReference>
<feature type="transmembrane region" description="Helical" evidence="5">
    <location>
        <begin position="192"/>
        <end position="211"/>
    </location>
</feature>
<dbReference type="InterPro" id="IPR011701">
    <property type="entry name" value="MFS"/>
</dbReference>
<dbReference type="InterPro" id="IPR020846">
    <property type="entry name" value="MFS_dom"/>
</dbReference>
<feature type="transmembrane region" description="Helical" evidence="5">
    <location>
        <begin position="367"/>
        <end position="390"/>
    </location>
</feature>
<keyword evidence="4 5" id="KW-0472">Membrane</keyword>
<dbReference type="Pfam" id="PF07690">
    <property type="entry name" value="MFS_1"/>
    <property type="match status" value="1"/>
</dbReference>
<feature type="transmembrane region" description="Helical" evidence="5">
    <location>
        <begin position="449"/>
        <end position="470"/>
    </location>
</feature>
<protein>
    <submittedName>
        <fullName evidence="7">MFS-type transporter-like protein 9</fullName>
    </submittedName>
</protein>
<dbReference type="InterPro" id="IPR036259">
    <property type="entry name" value="MFS_trans_sf"/>
</dbReference>
<feature type="domain" description="Major facilitator superfamily (MFS) profile" evidence="6">
    <location>
        <begin position="93"/>
        <end position="569"/>
    </location>
</feature>
<feature type="transmembrane region" description="Helical" evidence="5">
    <location>
        <begin position="280"/>
        <end position="300"/>
    </location>
</feature>
<keyword evidence="3 5" id="KW-1133">Transmembrane helix</keyword>
<feature type="transmembrane region" description="Helical" evidence="5">
    <location>
        <begin position="508"/>
        <end position="527"/>
    </location>
</feature>
<reference evidence="8" key="1">
    <citation type="journal article" date="2023" name="Mol. Phylogenet. Evol.">
        <title>Genome-scale phylogeny and comparative genomics of the fungal order Sordariales.</title>
        <authorList>
            <person name="Hensen N."/>
            <person name="Bonometti L."/>
            <person name="Westerberg I."/>
            <person name="Brannstrom I.O."/>
            <person name="Guillou S."/>
            <person name="Cros-Aarteil S."/>
            <person name="Calhoun S."/>
            <person name="Haridas S."/>
            <person name="Kuo A."/>
            <person name="Mondo S."/>
            <person name="Pangilinan J."/>
            <person name="Riley R."/>
            <person name="LaButti K."/>
            <person name="Andreopoulos B."/>
            <person name="Lipzen A."/>
            <person name="Chen C."/>
            <person name="Yan M."/>
            <person name="Daum C."/>
            <person name="Ng V."/>
            <person name="Clum A."/>
            <person name="Steindorff A."/>
            <person name="Ohm R.A."/>
            <person name="Martin F."/>
            <person name="Silar P."/>
            <person name="Natvig D.O."/>
            <person name="Lalanne C."/>
            <person name="Gautier V."/>
            <person name="Ament-Velasquez S.L."/>
            <person name="Kruys A."/>
            <person name="Hutchinson M.I."/>
            <person name="Powell A.J."/>
            <person name="Barry K."/>
            <person name="Miller A.N."/>
            <person name="Grigoriev I.V."/>
            <person name="Debuchy R."/>
            <person name="Gladieux P."/>
            <person name="Hiltunen Thoren M."/>
            <person name="Johannesson H."/>
        </authorList>
    </citation>
    <scope>NUCLEOTIDE SEQUENCE [LARGE SCALE GENOMIC DNA]</scope>
    <source>
        <strain evidence="8">CBS 340.73</strain>
    </source>
</reference>
<feature type="transmembrane region" description="Helical" evidence="5">
    <location>
        <begin position="539"/>
        <end position="563"/>
    </location>
</feature>
<evidence type="ECO:0000256" key="2">
    <source>
        <dbReference type="ARBA" id="ARBA00022692"/>
    </source>
</evidence>
<keyword evidence="8" id="KW-1185">Reference proteome</keyword>
<feature type="transmembrane region" description="Helical" evidence="5">
    <location>
        <begin position="250"/>
        <end position="268"/>
    </location>
</feature>
<dbReference type="SUPFAM" id="SSF103473">
    <property type="entry name" value="MFS general substrate transporter"/>
    <property type="match status" value="1"/>
</dbReference>
<dbReference type="GO" id="GO:0005886">
    <property type="term" value="C:plasma membrane"/>
    <property type="evidence" value="ECO:0007669"/>
    <property type="project" value="TreeGrafter"/>
</dbReference>
<feature type="transmembrane region" description="Helical" evidence="5">
    <location>
        <begin position="410"/>
        <end position="428"/>
    </location>
</feature>
<name>A0AAN6MWX9_9PEZI</name>
<feature type="transmembrane region" description="Helical" evidence="5">
    <location>
        <begin position="476"/>
        <end position="501"/>
    </location>
</feature>
<evidence type="ECO:0000256" key="1">
    <source>
        <dbReference type="ARBA" id="ARBA00004141"/>
    </source>
</evidence>
<comment type="caution">
    <text evidence="7">The sequence shown here is derived from an EMBL/GenBank/DDBJ whole genome shotgun (WGS) entry which is preliminary data.</text>
</comment>
<dbReference type="PANTHER" id="PTHR23502">
    <property type="entry name" value="MAJOR FACILITATOR SUPERFAMILY"/>
    <property type="match status" value="1"/>
</dbReference>
<dbReference type="AlphaFoldDB" id="A0AAN6MWX9"/>
<feature type="transmembrane region" description="Helical" evidence="5">
    <location>
        <begin position="90"/>
        <end position="118"/>
    </location>
</feature>
<feature type="transmembrane region" description="Helical" evidence="5">
    <location>
        <begin position="217"/>
        <end position="238"/>
    </location>
</feature>
<organism evidence="7 8">
    <name type="scientific">Diplogelasinospora grovesii</name>
    <dbReference type="NCBI Taxonomy" id="303347"/>
    <lineage>
        <taxon>Eukaryota</taxon>
        <taxon>Fungi</taxon>
        <taxon>Dikarya</taxon>
        <taxon>Ascomycota</taxon>
        <taxon>Pezizomycotina</taxon>
        <taxon>Sordariomycetes</taxon>
        <taxon>Sordariomycetidae</taxon>
        <taxon>Sordariales</taxon>
        <taxon>Diplogelasinosporaceae</taxon>
        <taxon>Diplogelasinospora</taxon>
    </lineage>
</organism>
<evidence type="ECO:0000259" key="6">
    <source>
        <dbReference type="PROSITE" id="PS50850"/>
    </source>
</evidence>
<evidence type="ECO:0000313" key="8">
    <source>
        <dbReference type="Proteomes" id="UP001303473"/>
    </source>
</evidence>
<dbReference type="Proteomes" id="UP001303473">
    <property type="component" value="Unassembled WGS sequence"/>
</dbReference>
<evidence type="ECO:0000256" key="5">
    <source>
        <dbReference type="SAM" id="Phobius"/>
    </source>
</evidence>
<feature type="transmembrane region" description="Helical" evidence="5">
    <location>
        <begin position="159"/>
        <end position="180"/>
    </location>
</feature>